<organism evidence="3 4">
    <name type="scientific">Streptomyces kaniharaensis</name>
    <dbReference type="NCBI Taxonomy" id="212423"/>
    <lineage>
        <taxon>Bacteria</taxon>
        <taxon>Bacillati</taxon>
        <taxon>Actinomycetota</taxon>
        <taxon>Actinomycetes</taxon>
        <taxon>Kitasatosporales</taxon>
        <taxon>Streptomycetaceae</taxon>
        <taxon>Streptomyces</taxon>
    </lineage>
</organism>
<keyword evidence="2" id="KW-1133">Transmembrane helix</keyword>
<keyword evidence="4" id="KW-1185">Reference proteome</keyword>
<feature type="transmembrane region" description="Helical" evidence="2">
    <location>
        <begin position="34"/>
        <end position="56"/>
    </location>
</feature>
<dbReference type="SUPFAM" id="SSF52540">
    <property type="entry name" value="P-loop containing nucleoside triphosphate hydrolases"/>
    <property type="match status" value="1"/>
</dbReference>
<dbReference type="InterPro" id="IPR027417">
    <property type="entry name" value="P-loop_NTPase"/>
</dbReference>
<sequence>MTSTPASQHDDNFLLTVLHAAQATWSWLSNAANWLSVNGGLVFLLTVPFAIAAAVVHRRLARKALTQRQRFVLTPTRRFNPSAEDIWRQAALVLRAASKGPWWAPRATRRVRIRLRADGSTPLEYSLEAHADAATLLAESRYQEVTVAKADPAEDPYAAQVAREREERKARRGKKKTAPASKAQPGRKKGKARDDEEVEEEKKEKRLHVVRAEFVLRGKPAASLREVPLEPDPLQPVLDAVADIQADSGELAEVVLDVQSIPRWQLRLRRWQLLHEAREKGRAQARKAAGHAAADAAEAQDSWRYQLATLFEPNSARRGPYVSAPRPQPLDVDKALGRLASSRGLVRIQLLVRCASTLEGRARQNMIKLTAAMDVFGEDSRLGPDGGRFLWMTWGADSWHRRSSFDQRWTTGEVAPRKPNWLSIGELQGLLKPPTLHARVPVLASELPTYEPGESLVPAGYLERADGKSRLTATKAEETLFTVTVGKASFGKTELAKVRALALALAGEGVLFIDPHGDTWRDVAPYLAHPDLAGRVVRIDLARAEAPGARMPAWNMLGMDRQQHAARVASSAVDALATALSWTDAAAPRAITILTKSCEALVTYNQAVVAAERPEAQATLFQVRTLLTDKRLRDAVLEFLPAEQQVWWKTVFASYPTDVLGPVTNPLDRLAANPVTRAFLGSPVGSYDIRRAMDEGKVVWLCLEGTGPSDRLLASMIMQDILRAGLSRRDTPEDRRRPFNVFADELISLDTASGTTFAEMVEQLRKFMVRLHVMVQHLDRVSAPTQRSLLQNSSALSTTAGAMAAIRLVADEWHGAVDPATIADLRKYEHYMQVTVDGKKVGPLKLRGPQVEVVFKDYASPDRVNHLTRTADQAAQAPVGAAASGRCCRSGRGAPGVPGSGCRRGHRPKATAPCGRPGEAGPRGAHRGRGTGAADPAEAGSWVPKRAAEVEAVGMDRVSGLRPVAVRVRAGRRATRRFGRRAHQEQNCCMHGGDAAVSARSGEVSFSALVVVLSIRTQDNHRASGHHCADAEGRSPHSCRAVQPQGEAAPAVVRISPASSEREHTWTSSAKGSTSLYGSGTDAHNCPAHERFSLGSWPNLAYCDGVMPL</sequence>
<evidence type="ECO:0000313" key="3">
    <source>
        <dbReference type="EMBL" id="MQS17532.1"/>
    </source>
</evidence>
<keyword evidence="2" id="KW-0472">Membrane</keyword>
<accession>A0A6N7L111</accession>
<reference evidence="3 4" key="1">
    <citation type="submission" date="2019-09" db="EMBL/GenBank/DDBJ databases">
        <title>Genome Sequences of Streptomyces kaniharaensis ATCC 21070.</title>
        <authorList>
            <person name="Zhu W."/>
            <person name="De Crecy-Lagard V."/>
            <person name="Richards N.G."/>
        </authorList>
    </citation>
    <scope>NUCLEOTIDE SEQUENCE [LARGE SCALE GENOMIC DNA]</scope>
    <source>
        <strain evidence="3 4">SF-557</strain>
    </source>
</reference>
<feature type="region of interest" description="Disordered" evidence="1">
    <location>
        <begin position="883"/>
        <end position="941"/>
    </location>
</feature>
<feature type="compositionally biased region" description="Low complexity" evidence="1">
    <location>
        <begin position="912"/>
        <end position="923"/>
    </location>
</feature>
<keyword evidence="2" id="KW-0812">Transmembrane</keyword>
<name>A0A6N7L111_9ACTN</name>
<dbReference type="EMBL" id="WBOF01000005">
    <property type="protein sequence ID" value="MQS17532.1"/>
    <property type="molecule type" value="Genomic_DNA"/>
</dbReference>
<feature type="compositionally biased region" description="Polar residues" evidence="1">
    <location>
        <begin position="1066"/>
        <end position="1078"/>
    </location>
</feature>
<dbReference type="OrthoDB" id="3633479at2"/>
<feature type="region of interest" description="Disordered" evidence="1">
    <location>
        <begin position="1024"/>
        <end position="1080"/>
    </location>
</feature>
<evidence type="ECO:0000313" key="4">
    <source>
        <dbReference type="Proteomes" id="UP000450000"/>
    </source>
</evidence>
<protein>
    <submittedName>
        <fullName evidence="3">ATP/GTP-binding protein</fullName>
    </submittedName>
</protein>
<evidence type="ECO:0000256" key="2">
    <source>
        <dbReference type="SAM" id="Phobius"/>
    </source>
</evidence>
<feature type="region of interest" description="Disordered" evidence="1">
    <location>
        <begin position="156"/>
        <end position="203"/>
    </location>
</feature>
<dbReference type="AlphaFoldDB" id="A0A6N7L111"/>
<dbReference type="Proteomes" id="UP000450000">
    <property type="component" value="Unassembled WGS sequence"/>
</dbReference>
<evidence type="ECO:0000256" key="1">
    <source>
        <dbReference type="SAM" id="MobiDB-lite"/>
    </source>
</evidence>
<gene>
    <name evidence="3" type="ORF">F7Q99_36440</name>
</gene>
<dbReference type="RefSeq" id="WP_153470629.1">
    <property type="nucleotide sequence ID" value="NZ_WBOF01000005.1"/>
</dbReference>
<feature type="compositionally biased region" description="Basic and acidic residues" evidence="1">
    <location>
        <begin position="1024"/>
        <end position="1035"/>
    </location>
</feature>
<dbReference type="Gene3D" id="3.40.50.300">
    <property type="entry name" value="P-loop containing nucleotide triphosphate hydrolases"/>
    <property type="match status" value="1"/>
</dbReference>
<proteinExistence type="predicted"/>
<comment type="caution">
    <text evidence="3">The sequence shown here is derived from an EMBL/GenBank/DDBJ whole genome shotgun (WGS) entry which is preliminary data.</text>
</comment>